<dbReference type="InterPro" id="IPR019292">
    <property type="entry name" value="McrC"/>
</dbReference>
<name>A0A7C5V3P7_9FIRM</name>
<dbReference type="AlphaFoldDB" id="A0A7C5V3P7"/>
<evidence type="ECO:0008006" key="2">
    <source>
        <dbReference type="Google" id="ProtNLM"/>
    </source>
</evidence>
<dbReference type="EMBL" id="DRUZ01000010">
    <property type="protein sequence ID" value="HHS01048.1"/>
    <property type="molecule type" value="Genomic_DNA"/>
</dbReference>
<dbReference type="Pfam" id="PF10117">
    <property type="entry name" value="McrBC"/>
    <property type="match status" value="1"/>
</dbReference>
<comment type="caution">
    <text evidence="1">The sequence shown here is derived from an EMBL/GenBank/DDBJ whole genome shotgun (WGS) entry which is preliminary data.</text>
</comment>
<accession>A0A7C5V3P7</accession>
<protein>
    <recommendedName>
        <fullName evidence="2">Restriction endonuclease</fullName>
    </recommendedName>
</protein>
<reference evidence="1" key="1">
    <citation type="journal article" date="2020" name="mSystems">
        <title>Genome- and Community-Level Interaction Insights into Carbon Utilization and Element Cycling Functions of Hydrothermarchaeota in Hydrothermal Sediment.</title>
        <authorList>
            <person name="Zhou Z."/>
            <person name="Liu Y."/>
            <person name="Xu W."/>
            <person name="Pan J."/>
            <person name="Luo Z.H."/>
            <person name="Li M."/>
        </authorList>
    </citation>
    <scope>NUCLEOTIDE SEQUENCE [LARGE SCALE GENOMIC DNA]</scope>
    <source>
        <strain evidence="1">SpSt-102</strain>
    </source>
</reference>
<organism evidence="1">
    <name type="scientific">Caldicellulosiruptor owensensis</name>
    <dbReference type="NCBI Taxonomy" id="55205"/>
    <lineage>
        <taxon>Bacteria</taxon>
        <taxon>Bacillati</taxon>
        <taxon>Bacillota</taxon>
        <taxon>Bacillota incertae sedis</taxon>
        <taxon>Caldicellulosiruptorales</taxon>
        <taxon>Caldicellulosiruptoraceae</taxon>
        <taxon>Caldicellulosiruptor</taxon>
    </lineage>
</organism>
<gene>
    <name evidence="1" type="ORF">ENL71_00605</name>
</gene>
<dbReference type="PANTHER" id="PTHR38733:SF1">
    <property type="entry name" value="TYPE IV METHYL-DIRECTED RESTRICTION ENZYME ECOKMCRBC"/>
    <property type="match status" value="1"/>
</dbReference>
<sequence>MFADRYIFRLCDYTVYNLNNNEDIKLKIFDKENIYEIYDERLKNDEDNSENKGKYLSKENIEKINIGLILQKLNETIAQNNIHNYILKVKNKEQKSQQLNRFEQESKNILFKFENGQLQTYGYIGTIRLKIAFEEEKQDLLKNQESNKNEVKNTDKTKGSNKEIDVLFEICSRFDKIKKQYFLIYLLSKCFRNLKNFYENKIRIGVSDVDLWNLLMVLKFKIEIEEAYRQGLYRTYRNFENNNFNFRGKLDEARFIKHNVPFLGKIAYNVRERTYDNYLLHLVLHTYYRVRNRYREIVDDIINSQTLAYKAIRQMEELTPTFANSKLTEVLKNCSKKIVHPYYHAYEKIRITCLQILKNCGISIFDSSINDSFQAIFIDVSELWEFFVYEILKEAFESKNGKDNIRIEYQKTEKVLSIDGSEKGKWEIIPDYILQKEEGIICVLDAKYKPAWADFVCSGNAKDKIRDDLYQIIAYIQFLNLTKGGIIFPVESKNETDCNIYSYHLSRLAFEKYFFAAGLKIPYYTGEQSMKLWVQKIEDNIKEIIDDIKNFLTDITPKNSFNSKQ</sequence>
<proteinExistence type="predicted"/>
<evidence type="ECO:0000313" key="1">
    <source>
        <dbReference type="EMBL" id="HHS01048.1"/>
    </source>
</evidence>
<dbReference type="PANTHER" id="PTHR38733">
    <property type="entry name" value="PROTEIN MCRC"/>
    <property type="match status" value="1"/>
</dbReference>